<reference evidence="1" key="1">
    <citation type="submission" date="2019-08" db="EMBL/GenBank/DDBJ databases">
        <authorList>
            <person name="Kucharzyk K."/>
            <person name="Murdoch R.W."/>
            <person name="Higgins S."/>
            <person name="Loffler F."/>
        </authorList>
    </citation>
    <scope>NUCLEOTIDE SEQUENCE</scope>
</reference>
<proteinExistence type="predicted"/>
<accession>A0A645FQ46</accession>
<name>A0A645FQ46_9ZZZZ</name>
<organism evidence="1">
    <name type="scientific">bioreactor metagenome</name>
    <dbReference type="NCBI Taxonomy" id="1076179"/>
    <lineage>
        <taxon>unclassified sequences</taxon>
        <taxon>metagenomes</taxon>
        <taxon>ecological metagenomes</taxon>
    </lineage>
</organism>
<dbReference type="EMBL" id="VSSQ01063003">
    <property type="protein sequence ID" value="MPN16100.1"/>
    <property type="molecule type" value="Genomic_DNA"/>
</dbReference>
<evidence type="ECO:0000313" key="1">
    <source>
        <dbReference type="EMBL" id="MPN16100.1"/>
    </source>
</evidence>
<dbReference type="AlphaFoldDB" id="A0A645FQ46"/>
<comment type="caution">
    <text evidence="1">The sequence shown here is derived from an EMBL/GenBank/DDBJ whole genome shotgun (WGS) entry which is preliminary data.</text>
</comment>
<sequence length="57" mass="5969">MGAGVPGVDAVVLKQYRLIVTAGTRRRGNGRTQVLTDFSAALLAAHDKGRVPVHLSA</sequence>
<protein>
    <submittedName>
        <fullName evidence="1">Uncharacterized protein</fullName>
    </submittedName>
</protein>
<gene>
    <name evidence="1" type="ORF">SDC9_163438</name>
</gene>